<evidence type="ECO:0000313" key="2">
    <source>
        <dbReference type="Proteomes" id="UP000646053"/>
    </source>
</evidence>
<dbReference type="AlphaFoldDB" id="A0A8J8CII8"/>
<dbReference type="EMBL" id="WVIE01000010">
    <property type="protein sequence ID" value="NDJ17734.1"/>
    <property type="molecule type" value="Genomic_DNA"/>
</dbReference>
<name>A0A8J8CII8_9CYAN</name>
<dbReference type="RefSeq" id="WP_162423251.1">
    <property type="nucleotide sequence ID" value="NZ_WVIE01000010.1"/>
</dbReference>
<accession>A0A8J8CII8</accession>
<reference evidence="1" key="1">
    <citation type="submission" date="2019-12" db="EMBL/GenBank/DDBJ databases">
        <title>High-Quality draft genome sequences of three cyanobacteria isolated from the limestone walls of the Old Cathedral of Coimbra.</title>
        <authorList>
            <person name="Tiago I."/>
            <person name="Soares F."/>
            <person name="Portugal A."/>
        </authorList>
    </citation>
    <scope>NUCLEOTIDE SEQUENCE</scope>
    <source>
        <strain evidence="1">A</strain>
    </source>
</reference>
<keyword evidence="2" id="KW-1185">Reference proteome</keyword>
<proteinExistence type="predicted"/>
<evidence type="ECO:0000313" key="1">
    <source>
        <dbReference type="EMBL" id="NDJ17734.1"/>
    </source>
</evidence>
<protein>
    <submittedName>
        <fullName evidence="1">Uncharacterized protein</fullName>
    </submittedName>
</protein>
<organism evidence="1 2">
    <name type="scientific">Myxacorys almedinensis A</name>
    <dbReference type="NCBI Taxonomy" id="2690445"/>
    <lineage>
        <taxon>Bacteria</taxon>
        <taxon>Bacillati</taxon>
        <taxon>Cyanobacteriota</taxon>
        <taxon>Cyanophyceae</taxon>
        <taxon>Leptolyngbyales</taxon>
        <taxon>Leptolyngbyaceae</taxon>
        <taxon>Myxacorys</taxon>
        <taxon>Myxacorys almedinensis</taxon>
    </lineage>
</organism>
<sequence length="132" mass="14873">MFGTFQQSSLRIEVEASQETLRNGLTHPRELQKWLWFERLSAGLPDTLQPGVKFTGQIGAIAIQHQVELAEPNRIRFLLSQGIDGFHEWAWGDGWVQSRIEGISLLPINLGQTISLLSLKQYLASQTSRTDA</sequence>
<gene>
    <name evidence="1" type="ORF">GS601_10600</name>
</gene>
<comment type="caution">
    <text evidence="1">The sequence shown here is derived from an EMBL/GenBank/DDBJ whole genome shotgun (WGS) entry which is preliminary data.</text>
</comment>
<dbReference type="Proteomes" id="UP000646053">
    <property type="component" value="Unassembled WGS sequence"/>
</dbReference>